<dbReference type="EMBL" id="CAMAPC010000005">
    <property type="protein sequence ID" value="CAH9055697.1"/>
    <property type="molecule type" value="Genomic_DNA"/>
</dbReference>
<evidence type="ECO:0000313" key="3">
    <source>
        <dbReference type="Proteomes" id="UP001152467"/>
    </source>
</evidence>
<dbReference type="RefSeq" id="WP_261592107.1">
    <property type="nucleotide sequence ID" value="NZ_CAMAPC010000005.1"/>
</dbReference>
<evidence type="ECO:0000313" key="2">
    <source>
        <dbReference type="EMBL" id="CAH9055697.1"/>
    </source>
</evidence>
<name>A0A9W4VY86_9GAMM</name>
<dbReference type="Proteomes" id="UP001152467">
    <property type="component" value="Unassembled WGS sequence"/>
</dbReference>
<dbReference type="AlphaFoldDB" id="A0A9W4VY86"/>
<accession>A0A9W4VY86</accession>
<keyword evidence="3" id="KW-1185">Reference proteome</keyword>
<sequence length="131" mass="14438">MSNTLCGCDTATNEQAVFNPSFQHLKVFINGYTVGSEDECGDDTYGKLELAIKTCASDDLVKVVTVKLQDVICTENLPTIQSYLKQTLVNDAFDPTYQLSTAFVNGAMYQTATDKLAFKISELYQLVLKNS</sequence>
<comment type="caution">
    <text evidence="2">The sequence shown here is derived from an EMBL/GenBank/DDBJ whole genome shotgun (WGS) entry which is preliminary data.</text>
</comment>
<protein>
    <submittedName>
        <fullName evidence="2">Uncharacterized protein</fullName>
    </submittedName>
</protein>
<evidence type="ECO:0000313" key="1">
    <source>
        <dbReference type="EMBL" id="CAH9053921.1"/>
    </source>
</evidence>
<organism evidence="2 3">
    <name type="scientific">Pseudoalteromonas holothuriae</name>
    <dbReference type="NCBI Taxonomy" id="2963714"/>
    <lineage>
        <taxon>Bacteria</taxon>
        <taxon>Pseudomonadati</taxon>
        <taxon>Pseudomonadota</taxon>
        <taxon>Gammaproteobacteria</taxon>
        <taxon>Alteromonadales</taxon>
        <taxon>Pseudoalteromonadaceae</taxon>
        <taxon>Pseudoalteromonas</taxon>
    </lineage>
</organism>
<gene>
    <name evidence="2" type="ORF">PSECIP111854_01630</name>
    <name evidence="1" type="ORF">PSECIP111951_00921</name>
</gene>
<proteinExistence type="predicted"/>
<reference evidence="2 4" key="1">
    <citation type="submission" date="2022-07" db="EMBL/GenBank/DDBJ databases">
        <authorList>
            <person name="Criscuolo A."/>
        </authorList>
    </citation>
    <scope>NUCLEOTIDE SEQUENCE</scope>
    <source>
        <strain evidence="4">CIP 111951</strain>
        <strain evidence="2">CIP111854</strain>
        <strain evidence="1">CIP111951</strain>
    </source>
</reference>
<dbReference type="Proteomes" id="UP001152485">
    <property type="component" value="Unassembled WGS sequence"/>
</dbReference>
<evidence type="ECO:0000313" key="4">
    <source>
        <dbReference type="Proteomes" id="UP001152485"/>
    </source>
</evidence>
<dbReference type="EMBL" id="CAMAPD010000003">
    <property type="protein sequence ID" value="CAH9053921.1"/>
    <property type="molecule type" value="Genomic_DNA"/>
</dbReference>